<dbReference type="GO" id="GO:0042834">
    <property type="term" value="F:peptidoglycan binding"/>
    <property type="evidence" value="ECO:0007669"/>
    <property type="project" value="InterPro"/>
</dbReference>
<comment type="caution">
    <text evidence="2">The sequence shown here is derived from an EMBL/GenBank/DDBJ whole genome shotgun (WGS) entry which is preliminary data.</text>
</comment>
<protein>
    <recommendedName>
        <fullName evidence="1">SPOR domain-containing protein</fullName>
    </recommendedName>
</protein>
<proteinExistence type="predicted"/>
<gene>
    <name evidence="2" type="ORF">ABENE_21635</name>
</gene>
<dbReference type="Pfam" id="PF05036">
    <property type="entry name" value="SPOR"/>
    <property type="match status" value="1"/>
</dbReference>
<feature type="domain" description="SPOR" evidence="1">
    <location>
        <begin position="112"/>
        <end position="195"/>
    </location>
</feature>
<dbReference type="PATRIC" id="fig|1121022.4.peg.4432"/>
<organism evidence="2 3">
    <name type="scientific">Asticcacaulis benevestitus DSM 16100 = ATCC BAA-896</name>
    <dbReference type="NCBI Taxonomy" id="1121022"/>
    <lineage>
        <taxon>Bacteria</taxon>
        <taxon>Pseudomonadati</taxon>
        <taxon>Pseudomonadota</taxon>
        <taxon>Alphaproteobacteria</taxon>
        <taxon>Caulobacterales</taxon>
        <taxon>Caulobacteraceae</taxon>
        <taxon>Asticcacaulis</taxon>
    </lineage>
</organism>
<dbReference type="SUPFAM" id="SSF110997">
    <property type="entry name" value="Sporulation related repeat"/>
    <property type="match status" value="1"/>
</dbReference>
<dbReference type="Gene3D" id="3.30.70.1070">
    <property type="entry name" value="Sporulation related repeat"/>
    <property type="match status" value="1"/>
</dbReference>
<dbReference type="InterPro" id="IPR007730">
    <property type="entry name" value="SPOR-like_dom"/>
</dbReference>
<dbReference type="PROSITE" id="PS51724">
    <property type="entry name" value="SPOR"/>
    <property type="match status" value="1"/>
</dbReference>
<dbReference type="EMBL" id="AWGB01000085">
    <property type="protein sequence ID" value="ESQ81653.1"/>
    <property type="molecule type" value="Genomic_DNA"/>
</dbReference>
<dbReference type="InterPro" id="IPR036680">
    <property type="entry name" value="SPOR-like_sf"/>
</dbReference>
<accession>V4QR48</accession>
<name>V4QR48_9CAUL</name>
<evidence type="ECO:0000313" key="2">
    <source>
        <dbReference type="EMBL" id="ESQ81653.1"/>
    </source>
</evidence>
<reference evidence="2 3" key="1">
    <citation type="journal article" date="2014" name="Nature">
        <title>Sequential evolution of bacterial morphology by co-option of a developmental regulator.</title>
        <authorList>
            <person name="Jiang C."/>
            <person name="Brown P.J."/>
            <person name="Ducret A."/>
            <person name="Brun Y.V."/>
        </authorList>
    </citation>
    <scope>NUCLEOTIDE SEQUENCE [LARGE SCALE GENOMIC DNA]</scope>
    <source>
        <strain evidence="2 3">DSM 16100</strain>
    </source>
</reference>
<evidence type="ECO:0000313" key="3">
    <source>
        <dbReference type="Proteomes" id="UP000017837"/>
    </source>
</evidence>
<sequence>MCAAVVSAAALTACDSQNLKESLARIKAVPVDASGQPVDHAEAKSLNREDVELVVKTAKDLTVGEGGLLRDAKGPLVNPKITIAIVDPLKMPSAMNAPMETGVAAAPPAVVAASSAGRLIQIGSFASADAAQNAWKGLQARYPGIEQYRPTYQSITTAAGKPMVRLRVGPVTDDSQAQSLCRQLDIRDTWCAKAG</sequence>
<dbReference type="Proteomes" id="UP000017837">
    <property type="component" value="Unassembled WGS sequence"/>
</dbReference>
<evidence type="ECO:0000259" key="1">
    <source>
        <dbReference type="PROSITE" id="PS51724"/>
    </source>
</evidence>
<dbReference type="STRING" id="1121022.GCA_000376105_04164"/>
<keyword evidence="3" id="KW-1185">Reference proteome</keyword>
<dbReference type="AlphaFoldDB" id="V4QR48"/>
<dbReference type="eggNOG" id="ENOG5033D9C">
    <property type="taxonomic scope" value="Bacteria"/>
</dbReference>